<dbReference type="STRING" id="1296565.SAMN05660657_02752"/>
<dbReference type="OrthoDB" id="153253at2"/>
<sequence>MPWIRTPPEDGAPPDVAAAYDRDRETLGYVPTYTRVFAHRPAVLEAWHALDGAVEASMDPRRYELATLAAALRLRSSYCSPAHGKVLAEQFDGPVAVVDAATDPAAAPLSEVDRAVMRLADTVAAGAARMTEDDLAEVRGLGLDDAEILDVVLTAAARCFSSSVLDAVGAEPDAACSALDPAVRDALAVGRPIASARAAAPVIPGRRGRRRSRRRRRCWTRRPRRAPRRRCRPAGRPAGSP</sequence>
<evidence type="ECO:0000313" key="3">
    <source>
        <dbReference type="Proteomes" id="UP000199546"/>
    </source>
</evidence>
<dbReference type="SUPFAM" id="SSF69118">
    <property type="entry name" value="AhpD-like"/>
    <property type="match status" value="1"/>
</dbReference>
<dbReference type="Gene3D" id="1.20.1290.10">
    <property type="entry name" value="AhpD-like"/>
    <property type="match status" value="1"/>
</dbReference>
<dbReference type="Gene3D" id="1.20.5.810">
    <property type="entry name" value="AhpD-like"/>
    <property type="match status" value="1"/>
</dbReference>
<proteinExistence type="predicted"/>
<reference evidence="3" key="1">
    <citation type="submission" date="2016-10" db="EMBL/GenBank/DDBJ databases">
        <authorList>
            <person name="Varghese N."/>
            <person name="Submissions S."/>
        </authorList>
    </citation>
    <scope>NUCLEOTIDE SEQUENCE [LARGE SCALE GENOMIC DNA]</scope>
    <source>
        <strain evidence="3">DSM 46136</strain>
    </source>
</reference>
<keyword evidence="3" id="KW-1185">Reference proteome</keyword>
<dbReference type="GO" id="GO:0004601">
    <property type="term" value="F:peroxidase activity"/>
    <property type="evidence" value="ECO:0007669"/>
    <property type="project" value="UniProtKB-KW"/>
</dbReference>
<keyword evidence="2" id="KW-0560">Oxidoreductase</keyword>
<keyword evidence="2" id="KW-0575">Peroxidase</keyword>
<evidence type="ECO:0000313" key="2">
    <source>
        <dbReference type="EMBL" id="SFT74321.1"/>
    </source>
</evidence>
<gene>
    <name evidence="2" type="ORF">SAMN05660657_02752</name>
</gene>
<feature type="region of interest" description="Disordered" evidence="1">
    <location>
        <begin position="200"/>
        <end position="241"/>
    </location>
</feature>
<organism evidence="2 3">
    <name type="scientific">Geodermatophilus amargosae</name>
    <dbReference type="NCBI Taxonomy" id="1296565"/>
    <lineage>
        <taxon>Bacteria</taxon>
        <taxon>Bacillati</taxon>
        <taxon>Actinomycetota</taxon>
        <taxon>Actinomycetes</taxon>
        <taxon>Geodermatophilales</taxon>
        <taxon>Geodermatophilaceae</taxon>
        <taxon>Geodermatophilus</taxon>
    </lineage>
</organism>
<dbReference type="PANTHER" id="PTHR35446:SF2">
    <property type="entry name" value="CARBOXYMUCONOLACTONE DECARBOXYLASE-LIKE DOMAIN-CONTAINING PROTEIN"/>
    <property type="match status" value="1"/>
</dbReference>
<name>A0A1I7AH91_9ACTN</name>
<dbReference type="PANTHER" id="PTHR35446">
    <property type="entry name" value="SI:CH211-175M2.5"/>
    <property type="match status" value="1"/>
</dbReference>
<protein>
    <submittedName>
        <fullName evidence="2">Uncharacterized peroxidase-related enzyme</fullName>
    </submittedName>
</protein>
<evidence type="ECO:0000256" key="1">
    <source>
        <dbReference type="SAM" id="MobiDB-lite"/>
    </source>
</evidence>
<feature type="compositionally biased region" description="Basic residues" evidence="1">
    <location>
        <begin position="206"/>
        <end position="233"/>
    </location>
</feature>
<dbReference type="InterPro" id="IPR029032">
    <property type="entry name" value="AhpD-like"/>
</dbReference>
<dbReference type="EMBL" id="FPBA01000009">
    <property type="protein sequence ID" value="SFT74321.1"/>
    <property type="molecule type" value="Genomic_DNA"/>
</dbReference>
<accession>A0A1I7AH91</accession>
<dbReference type="AlphaFoldDB" id="A0A1I7AH91"/>
<dbReference type="Proteomes" id="UP000199546">
    <property type="component" value="Unassembled WGS sequence"/>
</dbReference>